<gene>
    <name evidence="6" type="ORF">GCM10010469_34490</name>
</gene>
<dbReference type="SUPFAM" id="SSF52540">
    <property type="entry name" value="P-loop containing nucleoside triphosphate hydrolases"/>
    <property type="match status" value="1"/>
</dbReference>
<name>A0ABP6R244_9ACTN</name>
<dbReference type="Gene3D" id="3.40.50.300">
    <property type="entry name" value="P-loop containing nucleotide triphosphate hydrolases"/>
    <property type="match status" value="1"/>
</dbReference>
<keyword evidence="4" id="KW-0067">ATP-binding</keyword>
<dbReference type="Pfam" id="PF00580">
    <property type="entry name" value="UvrD-helicase"/>
    <property type="match status" value="1"/>
</dbReference>
<dbReference type="InterPro" id="IPR014016">
    <property type="entry name" value="UvrD-like_ATP-bd"/>
</dbReference>
<sequence length="126" mass="13574">MKLEELHPTQRAAVLHLGDVVLRAGPGSGTTRTLVARAAYLLETQISASRGIACITYTNAAADEIRRRPVPSAAGGGPLPAAGTGLGRRRLHRHHLTDWSATQLGVVLDIVRRSEDVRGFQPLPRR</sequence>
<accession>A0ABP6R244</accession>
<evidence type="ECO:0000256" key="1">
    <source>
        <dbReference type="ARBA" id="ARBA00022741"/>
    </source>
</evidence>
<comment type="caution">
    <text evidence="6">The sequence shown here is derived from an EMBL/GenBank/DDBJ whole genome shotgun (WGS) entry which is preliminary data.</text>
</comment>
<keyword evidence="1" id="KW-0547">Nucleotide-binding</keyword>
<keyword evidence="7" id="KW-1185">Reference proteome</keyword>
<evidence type="ECO:0000256" key="4">
    <source>
        <dbReference type="ARBA" id="ARBA00022840"/>
    </source>
</evidence>
<dbReference type="EMBL" id="BAAAUW010000015">
    <property type="protein sequence ID" value="GAA3264655.1"/>
    <property type="molecule type" value="Genomic_DNA"/>
</dbReference>
<evidence type="ECO:0000256" key="2">
    <source>
        <dbReference type="ARBA" id="ARBA00022801"/>
    </source>
</evidence>
<dbReference type="RefSeq" id="WP_346152798.1">
    <property type="nucleotide sequence ID" value="NZ_BAAAUW010000015.1"/>
</dbReference>
<dbReference type="Proteomes" id="UP001500728">
    <property type="component" value="Unassembled WGS sequence"/>
</dbReference>
<keyword evidence="3" id="KW-0347">Helicase</keyword>
<dbReference type="InterPro" id="IPR027417">
    <property type="entry name" value="P-loop_NTPase"/>
</dbReference>
<organism evidence="6 7">
    <name type="scientific">Streptomyces labedae</name>
    <dbReference type="NCBI Taxonomy" id="285569"/>
    <lineage>
        <taxon>Bacteria</taxon>
        <taxon>Bacillati</taxon>
        <taxon>Actinomycetota</taxon>
        <taxon>Actinomycetes</taxon>
        <taxon>Kitasatosporales</taxon>
        <taxon>Streptomycetaceae</taxon>
        <taxon>Streptomyces</taxon>
    </lineage>
</organism>
<protein>
    <recommendedName>
        <fullName evidence="5">UvrD-like helicase ATP-binding domain-containing protein</fullName>
    </recommendedName>
</protein>
<proteinExistence type="predicted"/>
<dbReference type="InterPro" id="IPR000212">
    <property type="entry name" value="DNA_helicase_UvrD/REP"/>
</dbReference>
<dbReference type="PANTHER" id="PTHR11070:SF2">
    <property type="entry name" value="ATP-DEPENDENT DNA HELICASE SRS2"/>
    <property type="match status" value="1"/>
</dbReference>
<evidence type="ECO:0000313" key="6">
    <source>
        <dbReference type="EMBL" id="GAA3264655.1"/>
    </source>
</evidence>
<feature type="domain" description="UvrD-like helicase ATP-binding" evidence="5">
    <location>
        <begin position="7"/>
        <end position="68"/>
    </location>
</feature>
<evidence type="ECO:0000313" key="7">
    <source>
        <dbReference type="Proteomes" id="UP001500728"/>
    </source>
</evidence>
<dbReference type="PANTHER" id="PTHR11070">
    <property type="entry name" value="UVRD / RECB / PCRA DNA HELICASE FAMILY MEMBER"/>
    <property type="match status" value="1"/>
</dbReference>
<evidence type="ECO:0000259" key="5">
    <source>
        <dbReference type="Pfam" id="PF00580"/>
    </source>
</evidence>
<reference evidence="7" key="1">
    <citation type="journal article" date="2019" name="Int. J. Syst. Evol. Microbiol.">
        <title>The Global Catalogue of Microorganisms (GCM) 10K type strain sequencing project: providing services to taxonomists for standard genome sequencing and annotation.</title>
        <authorList>
            <consortium name="The Broad Institute Genomics Platform"/>
            <consortium name="The Broad Institute Genome Sequencing Center for Infectious Disease"/>
            <person name="Wu L."/>
            <person name="Ma J."/>
        </authorList>
    </citation>
    <scope>NUCLEOTIDE SEQUENCE [LARGE SCALE GENOMIC DNA]</scope>
    <source>
        <strain evidence="7">JCM 9381</strain>
    </source>
</reference>
<evidence type="ECO:0000256" key="3">
    <source>
        <dbReference type="ARBA" id="ARBA00022806"/>
    </source>
</evidence>
<keyword evidence="2" id="KW-0378">Hydrolase</keyword>